<sequence length="156" mass="18450">MKNQIYMEFYKKLKEIVEPICEKYSYELVDLEYRREPHGWVLRVYIDKVGGVTVEDCAYLSEKISKELDIKDPIPHSYILEVSSPGLDRPLKRKRDFERHMGEKVNITLLEEIEGKKKFEGKIFKVDEFSVTLKIDDSFVTIPLEKIKKAMLIVEF</sequence>
<dbReference type="PANTHER" id="PTHR33867:SF1">
    <property type="entry name" value="RIBOSOME MATURATION FACTOR RIMP"/>
    <property type="match status" value="1"/>
</dbReference>
<accession>A0A7V3ZHG2</accession>
<dbReference type="InterPro" id="IPR035956">
    <property type="entry name" value="RimP_N_sf"/>
</dbReference>
<dbReference type="Pfam" id="PF17384">
    <property type="entry name" value="DUF150_C"/>
    <property type="match status" value="1"/>
</dbReference>
<feature type="domain" description="Ribosome maturation factor RimP N-terminal" evidence="4">
    <location>
        <begin position="16"/>
        <end position="88"/>
    </location>
</feature>
<dbReference type="AlphaFoldDB" id="A0A7V3ZHG2"/>
<evidence type="ECO:0000256" key="3">
    <source>
        <dbReference type="HAMAP-Rule" id="MF_01077"/>
    </source>
</evidence>
<gene>
    <name evidence="3" type="primary">rimP</name>
    <name evidence="6" type="ORF">ENU78_01160</name>
</gene>
<organism evidence="6">
    <name type="scientific">Dictyoglomus thermophilum</name>
    <dbReference type="NCBI Taxonomy" id="14"/>
    <lineage>
        <taxon>Bacteria</taxon>
        <taxon>Pseudomonadati</taxon>
        <taxon>Dictyoglomota</taxon>
        <taxon>Dictyoglomia</taxon>
        <taxon>Dictyoglomales</taxon>
        <taxon>Dictyoglomaceae</taxon>
        <taxon>Dictyoglomus</taxon>
    </lineage>
</organism>
<proteinExistence type="inferred from homology"/>
<evidence type="ECO:0000256" key="2">
    <source>
        <dbReference type="ARBA" id="ARBA00022517"/>
    </source>
</evidence>
<dbReference type="SUPFAM" id="SSF75420">
    <property type="entry name" value="YhbC-like, N-terminal domain"/>
    <property type="match status" value="1"/>
</dbReference>
<evidence type="ECO:0000259" key="5">
    <source>
        <dbReference type="Pfam" id="PF17384"/>
    </source>
</evidence>
<dbReference type="RefSeq" id="WP_149123130.1">
    <property type="nucleotide sequence ID" value="NZ_VTFL01000005.1"/>
</dbReference>
<comment type="subcellular location">
    <subcellularLocation>
        <location evidence="3">Cytoplasm</location>
    </subcellularLocation>
</comment>
<comment type="function">
    <text evidence="3">Required for maturation of 30S ribosomal subunits.</text>
</comment>
<dbReference type="InterPro" id="IPR028998">
    <property type="entry name" value="RimP_C"/>
</dbReference>
<comment type="similarity">
    <text evidence="3">Belongs to the RimP family.</text>
</comment>
<dbReference type="GO" id="GO:0006412">
    <property type="term" value="P:translation"/>
    <property type="evidence" value="ECO:0007669"/>
    <property type="project" value="TreeGrafter"/>
</dbReference>
<feature type="domain" description="Ribosome maturation factor RimP C-terminal" evidence="5">
    <location>
        <begin position="91"/>
        <end position="156"/>
    </location>
</feature>
<dbReference type="GO" id="GO:0000028">
    <property type="term" value="P:ribosomal small subunit assembly"/>
    <property type="evidence" value="ECO:0007669"/>
    <property type="project" value="TreeGrafter"/>
</dbReference>
<dbReference type="Pfam" id="PF02576">
    <property type="entry name" value="RimP_N"/>
    <property type="match status" value="1"/>
</dbReference>
<dbReference type="EMBL" id="DTDV01000005">
    <property type="protein sequence ID" value="HGK23054.1"/>
    <property type="molecule type" value="Genomic_DNA"/>
</dbReference>
<keyword evidence="2 3" id="KW-0690">Ribosome biogenesis</keyword>
<evidence type="ECO:0000256" key="1">
    <source>
        <dbReference type="ARBA" id="ARBA00022490"/>
    </source>
</evidence>
<evidence type="ECO:0000313" key="6">
    <source>
        <dbReference type="EMBL" id="HGK23054.1"/>
    </source>
</evidence>
<dbReference type="InterPro" id="IPR003728">
    <property type="entry name" value="Ribosome_maturation_RimP"/>
</dbReference>
<keyword evidence="1 3" id="KW-0963">Cytoplasm</keyword>
<dbReference type="PANTHER" id="PTHR33867">
    <property type="entry name" value="RIBOSOME MATURATION FACTOR RIMP"/>
    <property type="match status" value="1"/>
</dbReference>
<dbReference type="GO" id="GO:0005829">
    <property type="term" value="C:cytosol"/>
    <property type="evidence" value="ECO:0007669"/>
    <property type="project" value="TreeGrafter"/>
</dbReference>
<dbReference type="InterPro" id="IPR036847">
    <property type="entry name" value="RimP_C_sf"/>
</dbReference>
<dbReference type="SUPFAM" id="SSF74942">
    <property type="entry name" value="YhbC-like, C-terminal domain"/>
    <property type="match status" value="1"/>
</dbReference>
<dbReference type="Gene3D" id="3.30.300.70">
    <property type="entry name" value="RimP-like superfamily, N-terminal"/>
    <property type="match status" value="1"/>
</dbReference>
<reference evidence="6" key="1">
    <citation type="journal article" date="2020" name="mSystems">
        <title>Genome- and Community-Level Interaction Insights into Carbon Utilization and Element Cycling Functions of Hydrothermarchaeota in Hydrothermal Sediment.</title>
        <authorList>
            <person name="Zhou Z."/>
            <person name="Liu Y."/>
            <person name="Xu W."/>
            <person name="Pan J."/>
            <person name="Luo Z.H."/>
            <person name="Li M."/>
        </authorList>
    </citation>
    <scope>NUCLEOTIDE SEQUENCE [LARGE SCALE GENOMIC DNA]</scope>
    <source>
        <strain evidence="6">SpSt-70</strain>
    </source>
</reference>
<comment type="caution">
    <text evidence="6">The sequence shown here is derived from an EMBL/GenBank/DDBJ whole genome shotgun (WGS) entry which is preliminary data.</text>
</comment>
<dbReference type="CDD" id="cd01734">
    <property type="entry name" value="YlxS_C"/>
    <property type="match status" value="1"/>
</dbReference>
<dbReference type="InterPro" id="IPR028989">
    <property type="entry name" value="RimP_N"/>
</dbReference>
<evidence type="ECO:0000259" key="4">
    <source>
        <dbReference type="Pfam" id="PF02576"/>
    </source>
</evidence>
<protein>
    <recommendedName>
        <fullName evidence="3">Ribosome maturation factor RimP</fullName>
    </recommendedName>
</protein>
<dbReference type="FunFam" id="3.30.300.70:FF:000001">
    <property type="entry name" value="Ribosome maturation factor RimP"/>
    <property type="match status" value="1"/>
</dbReference>
<dbReference type="HAMAP" id="MF_01077">
    <property type="entry name" value="RimP"/>
    <property type="match status" value="1"/>
</dbReference>
<dbReference type="Gene3D" id="2.30.30.180">
    <property type="entry name" value="Ribosome maturation factor RimP, C-terminal domain"/>
    <property type="match status" value="1"/>
</dbReference>
<name>A0A7V3ZHG2_DICTH</name>